<evidence type="ECO:0000313" key="2">
    <source>
        <dbReference type="EMBL" id="KAJ3041897.1"/>
    </source>
</evidence>
<comment type="caution">
    <text evidence="2">The sequence shown here is derived from an EMBL/GenBank/DDBJ whole genome shotgun (WGS) entry which is preliminary data.</text>
</comment>
<name>A0AAD5S3U5_9FUNG</name>
<feature type="region of interest" description="Disordered" evidence="1">
    <location>
        <begin position="1"/>
        <end position="61"/>
    </location>
</feature>
<feature type="compositionally biased region" description="Basic and acidic residues" evidence="1">
    <location>
        <begin position="1"/>
        <end position="20"/>
    </location>
</feature>
<proteinExistence type="predicted"/>
<reference evidence="2" key="1">
    <citation type="submission" date="2020-05" db="EMBL/GenBank/DDBJ databases">
        <title>Phylogenomic resolution of chytrid fungi.</title>
        <authorList>
            <person name="Stajich J.E."/>
            <person name="Amses K."/>
            <person name="Simmons R."/>
            <person name="Seto K."/>
            <person name="Myers J."/>
            <person name="Bonds A."/>
            <person name="Quandt C.A."/>
            <person name="Barry K."/>
            <person name="Liu P."/>
            <person name="Grigoriev I."/>
            <person name="Longcore J.E."/>
            <person name="James T.Y."/>
        </authorList>
    </citation>
    <scope>NUCLEOTIDE SEQUENCE</scope>
    <source>
        <strain evidence="2">JEL0318</strain>
    </source>
</reference>
<dbReference type="AlphaFoldDB" id="A0AAD5S3U5"/>
<sequence length="74" mass="8474">MWKSTTGHDVKIPKQDGKQQEEDDWDSDPNFVNTVSEKDQRWGSKAIDPNPGKKSDNVDLAGNSRKHFVTFWKA</sequence>
<accession>A0AAD5S3U5</accession>
<evidence type="ECO:0000256" key="1">
    <source>
        <dbReference type="SAM" id="MobiDB-lite"/>
    </source>
</evidence>
<evidence type="ECO:0000313" key="3">
    <source>
        <dbReference type="Proteomes" id="UP001212841"/>
    </source>
</evidence>
<keyword evidence="3" id="KW-1185">Reference proteome</keyword>
<gene>
    <name evidence="2" type="ORF">HK097_002154</name>
</gene>
<dbReference type="Proteomes" id="UP001212841">
    <property type="component" value="Unassembled WGS sequence"/>
</dbReference>
<protein>
    <submittedName>
        <fullName evidence="2">Uncharacterized protein</fullName>
    </submittedName>
</protein>
<dbReference type="EMBL" id="JADGJD010001454">
    <property type="protein sequence ID" value="KAJ3041897.1"/>
    <property type="molecule type" value="Genomic_DNA"/>
</dbReference>
<organism evidence="2 3">
    <name type="scientific">Rhizophlyctis rosea</name>
    <dbReference type="NCBI Taxonomy" id="64517"/>
    <lineage>
        <taxon>Eukaryota</taxon>
        <taxon>Fungi</taxon>
        <taxon>Fungi incertae sedis</taxon>
        <taxon>Chytridiomycota</taxon>
        <taxon>Chytridiomycota incertae sedis</taxon>
        <taxon>Chytridiomycetes</taxon>
        <taxon>Rhizophlyctidales</taxon>
        <taxon>Rhizophlyctidaceae</taxon>
        <taxon>Rhizophlyctis</taxon>
    </lineage>
</organism>